<feature type="compositionally biased region" description="Polar residues" evidence="8">
    <location>
        <begin position="47"/>
        <end position="56"/>
    </location>
</feature>
<proteinExistence type="predicted"/>
<dbReference type="PROSITE" id="PS51007">
    <property type="entry name" value="CYTC"/>
    <property type="match status" value="1"/>
</dbReference>
<dbReference type="PIRSF" id="PIRSF000025">
    <property type="entry name" value="Cytc_Bsub_c550"/>
    <property type="match status" value="1"/>
</dbReference>
<evidence type="ECO:0000259" key="10">
    <source>
        <dbReference type="PROSITE" id="PS51007"/>
    </source>
</evidence>
<dbReference type="InterPro" id="IPR051811">
    <property type="entry name" value="Cytochrome_c550/c551-like"/>
</dbReference>
<evidence type="ECO:0000256" key="5">
    <source>
        <dbReference type="ARBA" id="ARBA00023004"/>
    </source>
</evidence>
<keyword evidence="9" id="KW-0732">Signal</keyword>
<comment type="PTM">
    <text evidence="6">Binds 1 heme c group covalently per subunit.</text>
</comment>
<keyword evidence="5 7" id="KW-0408">Iron</keyword>
<dbReference type="PANTHER" id="PTHR37823:SF4">
    <property type="entry name" value="MENAQUINOL-CYTOCHROME C REDUCTASE CYTOCHROME B_C SUBUNIT"/>
    <property type="match status" value="1"/>
</dbReference>
<keyword evidence="1" id="KW-0813">Transport</keyword>
<evidence type="ECO:0000256" key="1">
    <source>
        <dbReference type="ARBA" id="ARBA00022448"/>
    </source>
</evidence>
<dbReference type="Gene3D" id="1.10.760.10">
    <property type="entry name" value="Cytochrome c-like domain"/>
    <property type="match status" value="1"/>
</dbReference>
<name>A0A229P4F4_9BACL</name>
<feature type="binding site" description="axial binding residue" evidence="7">
    <location>
        <position position="65"/>
    </location>
    <ligand>
        <name>heme c</name>
        <dbReference type="ChEBI" id="CHEBI:61717"/>
    </ligand>
    <ligandPart>
        <name>Fe</name>
        <dbReference type="ChEBI" id="CHEBI:18248"/>
    </ligandPart>
</feature>
<dbReference type="AlphaFoldDB" id="A0A229P4F4"/>
<dbReference type="Proteomes" id="UP000215145">
    <property type="component" value="Unassembled WGS sequence"/>
</dbReference>
<evidence type="ECO:0000256" key="8">
    <source>
        <dbReference type="SAM" id="MobiDB-lite"/>
    </source>
</evidence>
<dbReference type="InterPro" id="IPR008168">
    <property type="entry name" value="Cyt_C_IC"/>
</dbReference>
<evidence type="ECO:0000256" key="2">
    <source>
        <dbReference type="ARBA" id="ARBA00022617"/>
    </source>
</evidence>
<dbReference type="RefSeq" id="WP_089523915.1">
    <property type="nucleotide sequence ID" value="NZ_NMUQ01000001.1"/>
</dbReference>
<feature type="signal peptide" evidence="9">
    <location>
        <begin position="1"/>
        <end position="20"/>
    </location>
</feature>
<evidence type="ECO:0000256" key="9">
    <source>
        <dbReference type="SAM" id="SignalP"/>
    </source>
</evidence>
<evidence type="ECO:0000256" key="7">
    <source>
        <dbReference type="PIRSR" id="PIRSR000025-2"/>
    </source>
</evidence>
<feature type="binding site" description="covalent" evidence="6">
    <location>
        <position position="64"/>
    </location>
    <ligand>
        <name>heme c</name>
        <dbReference type="ChEBI" id="CHEBI:61717"/>
    </ligand>
</feature>
<feature type="domain" description="Cytochrome c" evidence="10">
    <location>
        <begin position="48"/>
        <end position="123"/>
    </location>
</feature>
<dbReference type="GO" id="GO:0005506">
    <property type="term" value="F:iron ion binding"/>
    <property type="evidence" value="ECO:0007669"/>
    <property type="project" value="InterPro"/>
</dbReference>
<keyword evidence="3 7" id="KW-0479">Metal-binding</keyword>
<dbReference type="EMBL" id="NMUQ01000001">
    <property type="protein sequence ID" value="OXM16834.1"/>
    <property type="molecule type" value="Genomic_DNA"/>
</dbReference>
<dbReference type="GO" id="GO:0016020">
    <property type="term" value="C:membrane"/>
    <property type="evidence" value="ECO:0007669"/>
    <property type="project" value="InterPro"/>
</dbReference>
<reference evidence="11 12" key="1">
    <citation type="submission" date="2017-07" db="EMBL/GenBank/DDBJ databases">
        <title>Paenibacillus herberti R33 genome sequencing and assembly.</title>
        <authorList>
            <person name="Su W."/>
        </authorList>
    </citation>
    <scope>NUCLEOTIDE SEQUENCE [LARGE SCALE GENOMIC DNA]</scope>
    <source>
        <strain evidence="11 12">R33</strain>
    </source>
</reference>
<keyword evidence="2 6" id="KW-0349">Heme</keyword>
<feature type="binding site" description="covalent" evidence="6">
    <location>
        <position position="61"/>
    </location>
    <ligand>
        <name>heme c</name>
        <dbReference type="ChEBI" id="CHEBI:61717"/>
    </ligand>
</feature>
<dbReference type="Pfam" id="PF13442">
    <property type="entry name" value="Cytochrome_CBB3"/>
    <property type="match status" value="1"/>
</dbReference>
<comment type="caution">
    <text evidence="11">The sequence shown here is derived from an EMBL/GenBank/DDBJ whole genome shotgun (WGS) entry which is preliminary data.</text>
</comment>
<evidence type="ECO:0000313" key="11">
    <source>
        <dbReference type="EMBL" id="OXM16834.1"/>
    </source>
</evidence>
<dbReference type="PRINTS" id="PR00605">
    <property type="entry name" value="CYTCHROMECIC"/>
</dbReference>
<accession>A0A229P4F4</accession>
<feature type="chain" id="PRO_5038795020" evidence="9">
    <location>
        <begin position="21"/>
        <end position="123"/>
    </location>
</feature>
<dbReference type="OrthoDB" id="7933886at2"/>
<feature type="compositionally biased region" description="Low complexity" evidence="8">
    <location>
        <begin position="28"/>
        <end position="46"/>
    </location>
</feature>
<dbReference type="PANTHER" id="PTHR37823">
    <property type="entry name" value="CYTOCHROME C-553-LIKE"/>
    <property type="match status" value="1"/>
</dbReference>
<evidence type="ECO:0000256" key="3">
    <source>
        <dbReference type="ARBA" id="ARBA00022723"/>
    </source>
</evidence>
<organism evidence="11 12">
    <name type="scientific">Paenibacillus herberti</name>
    <dbReference type="NCBI Taxonomy" id="1619309"/>
    <lineage>
        <taxon>Bacteria</taxon>
        <taxon>Bacillati</taxon>
        <taxon>Bacillota</taxon>
        <taxon>Bacilli</taxon>
        <taxon>Bacillales</taxon>
        <taxon>Paenibacillaceae</taxon>
        <taxon>Paenibacillus</taxon>
    </lineage>
</organism>
<feature type="binding site" description="axial binding residue" evidence="7">
    <location>
        <position position="100"/>
    </location>
    <ligand>
        <name>heme c</name>
        <dbReference type="ChEBI" id="CHEBI:61717"/>
    </ligand>
    <ligandPart>
        <name>Fe</name>
        <dbReference type="ChEBI" id="CHEBI:18248"/>
    </ligandPart>
</feature>
<dbReference type="InterPro" id="IPR036909">
    <property type="entry name" value="Cyt_c-like_dom_sf"/>
</dbReference>
<dbReference type="InterPro" id="IPR009056">
    <property type="entry name" value="Cyt_c-like_dom"/>
</dbReference>
<keyword evidence="12" id="KW-1185">Reference proteome</keyword>
<feature type="region of interest" description="Disordered" evidence="8">
    <location>
        <begin position="27"/>
        <end position="56"/>
    </location>
</feature>
<dbReference type="InterPro" id="IPR012218">
    <property type="entry name" value="Cyt_c_BACSU-c550-type"/>
</dbReference>
<dbReference type="SUPFAM" id="SSF46626">
    <property type="entry name" value="Cytochrome c"/>
    <property type="match status" value="1"/>
</dbReference>
<evidence type="ECO:0000256" key="4">
    <source>
        <dbReference type="ARBA" id="ARBA00022982"/>
    </source>
</evidence>
<sequence length="123" mass="12943">MKNRVWLHLGLTLIIAVSLAGCGGGSNVGNEGNVGNVGNVGNENTNRTSESEPPTTYKENCMSCHGGELQGGMGPSLQKAGAKLTKDQLAVIITNGRDGMPSFKDRLSTEEIDNLAAWLAEKK</sequence>
<evidence type="ECO:0000256" key="6">
    <source>
        <dbReference type="PIRSR" id="PIRSR000025-1"/>
    </source>
</evidence>
<dbReference type="PROSITE" id="PS51257">
    <property type="entry name" value="PROKAR_LIPOPROTEIN"/>
    <property type="match status" value="1"/>
</dbReference>
<keyword evidence="4" id="KW-0249">Electron transport</keyword>
<evidence type="ECO:0000313" key="12">
    <source>
        <dbReference type="Proteomes" id="UP000215145"/>
    </source>
</evidence>
<dbReference type="GO" id="GO:0009055">
    <property type="term" value="F:electron transfer activity"/>
    <property type="evidence" value="ECO:0007669"/>
    <property type="project" value="InterPro"/>
</dbReference>
<dbReference type="GO" id="GO:0020037">
    <property type="term" value="F:heme binding"/>
    <property type="evidence" value="ECO:0007669"/>
    <property type="project" value="InterPro"/>
</dbReference>
<gene>
    <name evidence="11" type="ORF">CGZ75_09335</name>
</gene>
<protein>
    <submittedName>
        <fullName evidence="11">Cytochrome c-551</fullName>
    </submittedName>
</protein>